<dbReference type="PRINTS" id="PR00463">
    <property type="entry name" value="EP450I"/>
</dbReference>
<keyword evidence="2 4" id="KW-0479">Metal-binding</keyword>
<dbReference type="PANTHER" id="PTHR24305:SF87">
    <property type="entry name" value="CYTOCHROME P450 MONOOXYGENASE ALND-RELATED"/>
    <property type="match status" value="1"/>
</dbReference>
<evidence type="ECO:0000313" key="6">
    <source>
        <dbReference type="Proteomes" id="UP001303647"/>
    </source>
</evidence>
<dbReference type="PRINTS" id="PR00385">
    <property type="entry name" value="P450"/>
</dbReference>
<dbReference type="GO" id="GO:0016705">
    <property type="term" value="F:oxidoreductase activity, acting on paired donors, with incorporation or reduction of molecular oxygen"/>
    <property type="evidence" value="ECO:0007669"/>
    <property type="project" value="InterPro"/>
</dbReference>
<dbReference type="EMBL" id="MU857784">
    <property type="protein sequence ID" value="KAK4243755.1"/>
    <property type="molecule type" value="Genomic_DNA"/>
</dbReference>
<reference evidence="5" key="1">
    <citation type="journal article" date="2023" name="Mol. Phylogenet. Evol.">
        <title>Genome-scale phylogeny and comparative genomics of the fungal order Sordariales.</title>
        <authorList>
            <person name="Hensen N."/>
            <person name="Bonometti L."/>
            <person name="Westerberg I."/>
            <person name="Brannstrom I.O."/>
            <person name="Guillou S."/>
            <person name="Cros-Aarteil S."/>
            <person name="Calhoun S."/>
            <person name="Haridas S."/>
            <person name="Kuo A."/>
            <person name="Mondo S."/>
            <person name="Pangilinan J."/>
            <person name="Riley R."/>
            <person name="LaButti K."/>
            <person name="Andreopoulos B."/>
            <person name="Lipzen A."/>
            <person name="Chen C."/>
            <person name="Yan M."/>
            <person name="Daum C."/>
            <person name="Ng V."/>
            <person name="Clum A."/>
            <person name="Steindorff A."/>
            <person name="Ohm R.A."/>
            <person name="Martin F."/>
            <person name="Silar P."/>
            <person name="Natvig D.O."/>
            <person name="Lalanne C."/>
            <person name="Gautier V."/>
            <person name="Ament-Velasquez S.L."/>
            <person name="Kruys A."/>
            <person name="Hutchinson M.I."/>
            <person name="Powell A.J."/>
            <person name="Barry K."/>
            <person name="Miller A.N."/>
            <person name="Grigoriev I.V."/>
            <person name="Debuchy R."/>
            <person name="Gladieux P."/>
            <person name="Hiltunen Thoren M."/>
            <person name="Johannesson H."/>
        </authorList>
    </citation>
    <scope>NUCLEOTIDE SEQUENCE</scope>
    <source>
        <strain evidence="5">CBS 359.72</strain>
    </source>
</reference>
<dbReference type="InterPro" id="IPR050121">
    <property type="entry name" value="Cytochrome_P450_monoxygenase"/>
</dbReference>
<dbReference type="AlphaFoldDB" id="A0AAN7HIY8"/>
<keyword evidence="6" id="KW-1185">Reference proteome</keyword>
<dbReference type="Gene3D" id="1.10.630.10">
    <property type="entry name" value="Cytochrome P450"/>
    <property type="match status" value="1"/>
</dbReference>
<gene>
    <name evidence="5" type="ORF">C7999DRAFT_17937</name>
</gene>
<dbReference type="InterPro" id="IPR001128">
    <property type="entry name" value="Cyt_P450"/>
</dbReference>
<dbReference type="GO" id="GO:0004497">
    <property type="term" value="F:monooxygenase activity"/>
    <property type="evidence" value="ECO:0007669"/>
    <property type="project" value="InterPro"/>
</dbReference>
<dbReference type="Proteomes" id="UP001303647">
    <property type="component" value="Unassembled WGS sequence"/>
</dbReference>
<dbReference type="FunFam" id="1.10.630.10:FF:000090">
    <property type="entry name" value="Cytochrome P450 monooxygenase"/>
    <property type="match status" value="1"/>
</dbReference>
<evidence type="ECO:0000256" key="2">
    <source>
        <dbReference type="ARBA" id="ARBA00022723"/>
    </source>
</evidence>
<keyword evidence="3 4" id="KW-0408">Iron</keyword>
<dbReference type="InterPro" id="IPR036396">
    <property type="entry name" value="Cyt_P450_sf"/>
</dbReference>
<name>A0AAN7HIY8_9PEZI</name>
<evidence type="ECO:0000256" key="3">
    <source>
        <dbReference type="ARBA" id="ARBA00023004"/>
    </source>
</evidence>
<dbReference type="Pfam" id="PF00067">
    <property type="entry name" value="p450"/>
    <property type="match status" value="1"/>
</dbReference>
<accession>A0AAN7HIY8</accession>
<evidence type="ECO:0000256" key="4">
    <source>
        <dbReference type="PIRSR" id="PIRSR602401-1"/>
    </source>
</evidence>
<sequence length="561" mass="63177">MQMRRFFIGHSAGEHGQDIDLSGFSSLQQLKSTLGEAFSFADPSSLLLHSNQSGELKNLEAVKSCKEPVELRVVQNAGSSIRVPPGPRELPVVGNHYEIYPDPLGNYDRLFARYGPIVKTVNMGTTTYQTNDPEIARYVLREGDLFTKTTSEQTHPLYYMQEQSALFTCDSDSPAFSVAHKFVPPALSPRAVAHHTPLIQKAARSIFPVLDLLADEDKAFNVYQYMFKLAGMVIWAVVVNEDLEHFKAVDTKPAKTIQVLGEWLHLMKKTSMRPKWYGSLPFGDPAHLRAAQRELWADVEKSIDNCTRKDDGPLPLSDPAASLRASCMADFLARARDKNGEGLPRDMLISNVVILLGAGFTTSASLLSWCIYSLVRYPGMQEQLLQEIIDHGADGKHDWTYDEVHAMPFLDRFVKEVQRVHNPSFQTARNARRDVVLPGGYLIPKGSIVIPCFPSLHKNPAHWDNPLRFDPERWNEEGLAGRLARKGLYTPFAAGRRGCVGFNLALMEVKMVLVELVYRYAFEDASPETVVYDPEFLVIRPINFYVRPIRRKQWPARSSNA</sequence>
<feature type="binding site" description="axial binding residue" evidence="4">
    <location>
        <position position="499"/>
    </location>
    <ligand>
        <name>heme</name>
        <dbReference type="ChEBI" id="CHEBI:30413"/>
    </ligand>
    <ligandPart>
        <name>Fe</name>
        <dbReference type="ChEBI" id="CHEBI:18248"/>
    </ligandPart>
</feature>
<comment type="cofactor">
    <cofactor evidence="4">
        <name>heme</name>
        <dbReference type="ChEBI" id="CHEBI:30413"/>
    </cofactor>
</comment>
<dbReference type="GO" id="GO:0005506">
    <property type="term" value="F:iron ion binding"/>
    <property type="evidence" value="ECO:0007669"/>
    <property type="project" value="InterPro"/>
</dbReference>
<keyword evidence="1 4" id="KW-0349">Heme</keyword>
<evidence type="ECO:0000313" key="5">
    <source>
        <dbReference type="EMBL" id="KAK4243755.1"/>
    </source>
</evidence>
<dbReference type="InterPro" id="IPR002401">
    <property type="entry name" value="Cyt_P450_E_grp-I"/>
</dbReference>
<proteinExistence type="predicted"/>
<dbReference type="CDD" id="cd00302">
    <property type="entry name" value="cytochrome_P450"/>
    <property type="match status" value="1"/>
</dbReference>
<evidence type="ECO:0000256" key="1">
    <source>
        <dbReference type="ARBA" id="ARBA00022617"/>
    </source>
</evidence>
<dbReference type="SUPFAM" id="SSF48264">
    <property type="entry name" value="Cytochrome P450"/>
    <property type="match status" value="1"/>
</dbReference>
<dbReference type="PANTHER" id="PTHR24305">
    <property type="entry name" value="CYTOCHROME P450"/>
    <property type="match status" value="1"/>
</dbReference>
<protein>
    <submittedName>
        <fullName evidence="5">Cytochrome P450</fullName>
    </submittedName>
</protein>
<organism evidence="5 6">
    <name type="scientific">Corynascus novoguineensis</name>
    <dbReference type="NCBI Taxonomy" id="1126955"/>
    <lineage>
        <taxon>Eukaryota</taxon>
        <taxon>Fungi</taxon>
        <taxon>Dikarya</taxon>
        <taxon>Ascomycota</taxon>
        <taxon>Pezizomycotina</taxon>
        <taxon>Sordariomycetes</taxon>
        <taxon>Sordariomycetidae</taxon>
        <taxon>Sordariales</taxon>
        <taxon>Chaetomiaceae</taxon>
        <taxon>Corynascus</taxon>
    </lineage>
</organism>
<reference evidence="5" key="2">
    <citation type="submission" date="2023-05" db="EMBL/GenBank/DDBJ databases">
        <authorList>
            <consortium name="Lawrence Berkeley National Laboratory"/>
            <person name="Steindorff A."/>
            <person name="Hensen N."/>
            <person name="Bonometti L."/>
            <person name="Westerberg I."/>
            <person name="Brannstrom I.O."/>
            <person name="Guillou S."/>
            <person name="Cros-Aarteil S."/>
            <person name="Calhoun S."/>
            <person name="Haridas S."/>
            <person name="Kuo A."/>
            <person name="Mondo S."/>
            <person name="Pangilinan J."/>
            <person name="Riley R."/>
            <person name="Labutti K."/>
            <person name="Andreopoulos B."/>
            <person name="Lipzen A."/>
            <person name="Chen C."/>
            <person name="Yanf M."/>
            <person name="Daum C."/>
            <person name="Ng V."/>
            <person name="Clum A."/>
            <person name="Ohm R."/>
            <person name="Martin F."/>
            <person name="Silar P."/>
            <person name="Natvig D."/>
            <person name="Lalanne C."/>
            <person name="Gautier V."/>
            <person name="Ament-Velasquez S.L."/>
            <person name="Kruys A."/>
            <person name="Hutchinson M.I."/>
            <person name="Powell A.J."/>
            <person name="Barry K."/>
            <person name="Miller A.N."/>
            <person name="Grigoriev I.V."/>
            <person name="Debuchy R."/>
            <person name="Gladieux P."/>
            <person name="Thoren M.H."/>
            <person name="Johannesson H."/>
        </authorList>
    </citation>
    <scope>NUCLEOTIDE SEQUENCE</scope>
    <source>
        <strain evidence="5">CBS 359.72</strain>
    </source>
</reference>
<comment type="caution">
    <text evidence="5">The sequence shown here is derived from an EMBL/GenBank/DDBJ whole genome shotgun (WGS) entry which is preliminary data.</text>
</comment>
<dbReference type="GO" id="GO:0020037">
    <property type="term" value="F:heme binding"/>
    <property type="evidence" value="ECO:0007669"/>
    <property type="project" value="InterPro"/>
</dbReference>